<keyword evidence="3 7" id="KW-0032">Aminotransferase</keyword>
<dbReference type="GO" id="GO:0030170">
    <property type="term" value="F:pyridoxal phosphate binding"/>
    <property type="evidence" value="ECO:0007669"/>
    <property type="project" value="InterPro"/>
</dbReference>
<dbReference type="OrthoDB" id="691673at2759"/>
<name>A0A8H8RDW3_9HELO</name>
<comment type="cofactor">
    <cofactor evidence="1">
        <name>pyridoxal 5'-phosphate</name>
        <dbReference type="ChEBI" id="CHEBI:597326"/>
    </cofactor>
</comment>
<dbReference type="GO" id="GO:0009074">
    <property type="term" value="P:aromatic amino acid family catabolic process"/>
    <property type="evidence" value="ECO:0007669"/>
    <property type="project" value="TreeGrafter"/>
</dbReference>
<dbReference type="InterPro" id="IPR050859">
    <property type="entry name" value="Class-I_PLP-dep_aminotransf"/>
</dbReference>
<dbReference type="AlphaFoldDB" id="A0A8H8RDW3"/>
<dbReference type="Gene3D" id="3.40.640.10">
    <property type="entry name" value="Type I PLP-dependent aspartate aminotransferase-like (Major domain)"/>
    <property type="match status" value="1"/>
</dbReference>
<keyword evidence="4 7" id="KW-0808">Transferase</keyword>
<comment type="caution">
    <text evidence="7">The sequence shown here is derived from an EMBL/GenBank/DDBJ whole genome shotgun (WGS) entry which is preliminary data.</text>
</comment>
<evidence type="ECO:0000256" key="3">
    <source>
        <dbReference type="ARBA" id="ARBA00022576"/>
    </source>
</evidence>
<evidence type="ECO:0000259" key="6">
    <source>
        <dbReference type="Pfam" id="PF00155"/>
    </source>
</evidence>
<dbReference type="CDD" id="cd00609">
    <property type="entry name" value="AAT_like"/>
    <property type="match status" value="1"/>
</dbReference>
<dbReference type="EMBL" id="QGMJ01000955">
    <property type="protein sequence ID" value="TVY32719.1"/>
    <property type="molecule type" value="Genomic_DNA"/>
</dbReference>
<accession>A0A8H8RDW3</accession>
<dbReference type="Proteomes" id="UP000462212">
    <property type="component" value="Unassembled WGS sequence"/>
</dbReference>
<evidence type="ECO:0000256" key="2">
    <source>
        <dbReference type="ARBA" id="ARBA00007441"/>
    </source>
</evidence>
<gene>
    <name evidence="7" type="primary">swnA</name>
    <name evidence="7" type="ORF">LSUB1_G007602</name>
</gene>
<evidence type="ECO:0000313" key="8">
    <source>
        <dbReference type="Proteomes" id="UP000462212"/>
    </source>
</evidence>
<dbReference type="GO" id="GO:0047536">
    <property type="term" value="F:2-aminoadipate transaminase activity"/>
    <property type="evidence" value="ECO:0007669"/>
    <property type="project" value="TreeGrafter"/>
</dbReference>
<dbReference type="InterPro" id="IPR004839">
    <property type="entry name" value="Aminotransferase_I/II_large"/>
</dbReference>
<sequence length="529" mass="58755">MSPLSISDIDFQRAKSGPLSTAIAGYTSSDLFKSSGSRSNVEGKSLQHRLSVESRNFFGSTLKKSSNQVFRTKMISLGTGRPTSELYPWNSVTFHATSIDRQISSSSGTKNAIMLSESRTIVKRGGDYDIARGLNYSYAAGSPALLRFITEHIEIVHNPPYRNWATCLSCGSTSALEVALRIFCNRGDTILTESYTYPGVIEVANLLGVHTIGIEMDSLGLMPEYLERTLRTWDESRAPRPTVLYTIPSGQNPTGVTQSLQRKKAIYQVAEDYDLVIIEDDPYYFLCMDLGLDSVKNFTSAKRDDLVTASGYLASLPSSLLALDRSGRVVRLDSVSKILAPGLRAGWVTASDQIINKFIAYYEVSTVAVSGPTQLMLWDLLDATWGHLGFFSWLDQLSTRYRTRLRILLDACEQYFPKEVCKWAPPQNGMFLWTSLDLMKHPIILSGDHKEQNSSFINNQACGIEARILAKALEQGVQITMGSLFDTNKTPIAKVHFRMTFSAADESEIEVGVKKVANVVREEFAMETI</sequence>
<proteinExistence type="inferred from homology"/>
<reference evidence="7 8" key="1">
    <citation type="submission" date="2018-05" db="EMBL/GenBank/DDBJ databases">
        <title>Genome sequencing and assembly of the regulated plant pathogen Lachnellula willkommii and related sister species for the development of diagnostic species identification markers.</title>
        <authorList>
            <person name="Giroux E."/>
            <person name="Bilodeau G."/>
        </authorList>
    </citation>
    <scope>NUCLEOTIDE SEQUENCE [LARGE SCALE GENOMIC DNA]</scope>
    <source>
        <strain evidence="7 8">CBS 197.66</strain>
    </source>
</reference>
<dbReference type="PANTHER" id="PTHR42790">
    <property type="entry name" value="AMINOTRANSFERASE"/>
    <property type="match status" value="1"/>
</dbReference>
<dbReference type="InterPro" id="IPR015421">
    <property type="entry name" value="PyrdxlP-dep_Trfase_major"/>
</dbReference>
<protein>
    <submittedName>
        <fullName evidence="7">Aminotransferase</fullName>
    </submittedName>
</protein>
<keyword evidence="5" id="KW-0663">Pyridoxal phosphate</keyword>
<dbReference type="Pfam" id="PF00155">
    <property type="entry name" value="Aminotran_1_2"/>
    <property type="match status" value="1"/>
</dbReference>
<dbReference type="InterPro" id="IPR015424">
    <property type="entry name" value="PyrdxlP-dep_Trfase"/>
</dbReference>
<evidence type="ECO:0000313" key="7">
    <source>
        <dbReference type="EMBL" id="TVY32719.1"/>
    </source>
</evidence>
<evidence type="ECO:0000256" key="4">
    <source>
        <dbReference type="ARBA" id="ARBA00022679"/>
    </source>
</evidence>
<organism evidence="7 8">
    <name type="scientific">Lachnellula subtilissima</name>
    <dbReference type="NCBI Taxonomy" id="602034"/>
    <lineage>
        <taxon>Eukaryota</taxon>
        <taxon>Fungi</taxon>
        <taxon>Dikarya</taxon>
        <taxon>Ascomycota</taxon>
        <taxon>Pezizomycotina</taxon>
        <taxon>Leotiomycetes</taxon>
        <taxon>Helotiales</taxon>
        <taxon>Lachnaceae</taxon>
        <taxon>Lachnellula</taxon>
    </lineage>
</organism>
<dbReference type="GO" id="GO:0006571">
    <property type="term" value="P:tyrosine biosynthetic process"/>
    <property type="evidence" value="ECO:0007669"/>
    <property type="project" value="TreeGrafter"/>
</dbReference>
<dbReference type="GO" id="GO:0008793">
    <property type="term" value="F:aromatic-amino-acid transaminase activity"/>
    <property type="evidence" value="ECO:0007669"/>
    <property type="project" value="TreeGrafter"/>
</dbReference>
<dbReference type="SUPFAM" id="SSF53383">
    <property type="entry name" value="PLP-dependent transferases"/>
    <property type="match status" value="1"/>
</dbReference>
<comment type="similarity">
    <text evidence="2">Belongs to the class-I pyridoxal-phosphate-dependent aminotransferase family.</text>
</comment>
<evidence type="ECO:0000256" key="5">
    <source>
        <dbReference type="ARBA" id="ARBA00022898"/>
    </source>
</evidence>
<dbReference type="GO" id="GO:0019878">
    <property type="term" value="P:lysine biosynthetic process via aminoadipic acid"/>
    <property type="evidence" value="ECO:0007669"/>
    <property type="project" value="TreeGrafter"/>
</dbReference>
<feature type="domain" description="Aminotransferase class I/classII large" evidence="6">
    <location>
        <begin position="135"/>
        <end position="515"/>
    </location>
</feature>
<evidence type="ECO:0000256" key="1">
    <source>
        <dbReference type="ARBA" id="ARBA00001933"/>
    </source>
</evidence>
<dbReference type="PANTHER" id="PTHR42790:SF21">
    <property type="entry name" value="AROMATIC_AMINOADIPATE AMINOTRANSFERASE 1"/>
    <property type="match status" value="1"/>
</dbReference>
<keyword evidence="8" id="KW-1185">Reference proteome</keyword>